<evidence type="ECO:0000256" key="1">
    <source>
        <dbReference type="SAM" id="Phobius"/>
    </source>
</evidence>
<dbReference type="Proteomes" id="UP000664277">
    <property type="component" value="Unassembled WGS sequence"/>
</dbReference>
<protein>
    <submittedName>
        <fullName evidence="2">Uncharacterized protein</fullName>
    </submittedName>
</protein>
<reference evidence="2" key="1">
    <citation type="submission" date="2021-02" db="EMBL/GenBank/DDBJ databases">
        <title>Genome-Resolved Metagenomics of a Microbial Community Performing Photosynthetic Biological Nutrient Removal.</title>
        <authorList>
            <person name="Mcdaniel E.A."/>
        </authorList>
    </citation>
    <scope>NUCLEOTIDE SEQUENCE</scope>
    <source>
        <strain evidence="2">UWPOB_OBS1</strain>
    </source>
</reference>
<feature type="transmembrane region" description="Helical" evidence="1">
    <location>
        <begin position="219"/>
        <end position="238"/>
    </location>
</feature>
<gene>
    <name evidence="2" type="ORF">J0M35_09705</name>
</gene>
<feature type="transmembrane region" description="Helical" evidence="1">
    <location>
        <begin position="359"/>
        <end position="377"/>
    </location>
</feature>
<feature type="transmembrane region" description="Helical" evidence="1">
    <location>
        <begin position="183"/>
        <end position="212"/>
    </location>
</feature>
<feature type="transmembrane region" description="Helical" evidence="1">
    <location>
        <begin position="306"/>
        <end position="327"/>
    </location>
</feature>
<name>A0A8J7PCP9_9BACT</name>
<feature type="transmembrane region" description="Helical" evidence="1">
    <location>
        <begin position="12"/>
        <end position="29"/>
    </location>
</feature>
<feature type="transmembrane region" description="Helical" evidence="1">
    <location>
        <begin position="101"/>
        <end position="120"/>
    </location>
</feature>
<keyword evidence="1" id="KW-0472">Membrane</keyword>
<comment type="caution">
    <text evidence="2">The sequence shown here is derived from an EMBL/GenBank/DDBJ whole genome shotgun (WGS) entry which is preliminary data.</text>
</comment>
<dbReference type="EMBL" id="JAFLCK010000012">
    <property type="protein sequence ID" value="MBN8660626.1"/>
    <property type="molecule type" value="Genomic_DNA"/>
</dbReference>
<feature type="transmembrane region" description="Helical" evidence="1">
    <location>
        <begin position="333"/>
        <end position="352"/>
    </location>
</feature>
<sequence length="505" mass="56732">MKKHSKRFDRLVVWPLCVLALLTLVYFYFKGFELSLTAPLSLGEEGQALFASHMLALNENPYNGSFLSQAPWRVIANPPLYFAILGWLLKISGAAVLPMRMVSAVSFVILIVAAHKVFALSGASRVARVLGLLNLCSFWTIWAYSFKGTPDMLSMAFMVLAIEQYMVLARKPKDDNLFRFPRLIVIASLAVMASLTRASCAAVVPAIALALIVGRQWRLSLLFMLLTSIMATAALLFLNNVTAGGFTQHVAFADSAPFSLFTLNDHLGWLSSDWLILAAAPIFMTNMVVGYFKGYEERQGPYRHRLSALVVMLTMFSLSSLVSFYVMGKAASTVSDFFLVNFAVAWMVAFSADFVDRKYLSILFLAFGCGFYVIFSLQTSQFKQVGQMERGLEEIRQLQFDKRSMLSEDCSLALVVDAQPEFVDIGTIFAVWQRSPNDFQARLNEIKRKIKEKSYGSIVINSNDGCLNKPYKYWDESVIKLIKENYRSKVEIPIDGRPQDLYLPK</sequence>
<keyword evidence="1" id="KW-1133">Transmembrane helix</keyword>
<dbReference type="AlphaFoldDB" id="A0A8J7PCP9"/>
<evidence type="ECO:0000313" key="2">
    <source>
        <dbReference type="EMBL" id="MBN8660626.1"/>
    </source>
</evidence>
<organism evidence="2 3">
    <name type="scientific">Candidatus Obscuribacter phosphatis</name>
    <dbReference type="NCBI Taxonomy" id="1906157"/>
    <lineage>
        <taxon>Bacteria</taxon>
        <taxon>Bacillati</taxon>
        <taxon>Candidatus Melainabacteria</taxon>
        <taxon>Candidatus Obscuribacterales</taxon>
        <taxon>Candidatus Obscuribacteraceae</taxon>
        <taxon>Candidatus Obscuribacter</taxon>
    </lineage>
</organism>
<feature type="transmembrane region" description="Helical" evidence="1">
    <location>
        <begin position="126"/>
        <end position="145"/>
    </location>
</feature>
<evidence type="ECO:0000313" key="3">
    <source>
        <dbReference type="Proteomes" id="UP000664277"/>
    </source>
</evidence>
<keyword evidence="1" id="KW-0812">Transmembrane</keyword>
<accession>A0A8J7PCP9</accession>
<proteinExistence type="predicted"/>
<feature type="transmembrane region" description="Helical" evidence="1">
    <location>
        <begin position="274"/>
        <end position="294"/>
    </location>
</feature>